<feature type="compositionally biased region" description="Acidic residues" evidence="1">
    <location>
        <begin position="202"/>
        <end position="212"/>
    </location>
</feature>
<accession>A0A0F9RNJ9</accession>
<dbReference type="EMBL" id="LAZR01001064">
    <property type="protein sequence ID" value="KKN51392.1"/>
    <property type="molecule type" value="Genomic_DNA"/>
</dbReference>
<protein>
    <submittedName>
        <fullName evidence="2">Uncharacterized protein</fullName>
    </submittedName>
</protein>
<name>A0A0F9RNJ9_9ZZZZ</name>
<evidence type="ECO:0000256" key="1">
    <source>
        <dbReference type="SAM" id="MobiDB-lite"/>
    </source>
</evidence>
<proteinExistence type="predicted"/>
<sequence length="230" mass="26208">DMTGVLKIFMPANANDSDRNKARDMGERYRVDDQTYFLLQRMGKEPHEQWDVDVVKTPGTKVVDTDKTIMRCSTMIARAVLAQFLTLGQGRVGSYALSKSQQDLFHLAVKGRLDTLEEEMNRFLVSKIFALNDFPGITAMPKIRHSDLGDIDLDSLTKFLQVTGALGLIQPTEEVVRHLHRRGGLPEPHDFEEDVSRPKPEPEDEDQQDDIPEPGRVPASMREWGKWYLK</sequence>
<dbReference type="AlphaFoldDB" id="A0A0F9RNJ9"/>
<dbReference type="Pfam" id="PF06074">
    <property type="entry name" value="Portal_Mu"/>
    <property type="match status" value="1"/>
</dbReference>
<organism evidence="2">
    <name type="scientific">marine sediment metagenome</name>
    <dbReference type="NCBI Taxonomy" id="412755"/>
    <lineage>
        <taxon>unclassified sequences</taxon>
        <taxon>metagenomes</taxon>
        <taxon>ecological metagenomes</taxon>
    </lineage>
</organism>
<comment type="caution">
    <text evidence="2">The sequence shown here is derived from an EMBL/GenBank/DDBJ whole genome shotgun (WGS) entry which is preliminary data.</text>
</comment>
<feature type="region of interest" description="Disordered" evidence="1">
    <location>
        <begin position="179"/>
        <end position="230"/>
    </location>
</feature>
<gene>
    <name evidence="2" type="ORF">LCGC14_0622890</name>
</gene>
<dbReference type="InterPro" id="IPR009279">
    <property type="entry name" value="Portal_Mu"/>
</dbReference>
<evidence type="ECO:0000313" key="2">
    <source>
        <dbReference type="EMBL" id="KKN51392.1"/>
    </source>
</evidence>
<reference evidence="2" key="1">
    <citation type="journal article" date="2015" name="Nature">
        <title>Complex archaea that bridge the gap between prokaryotes and eukaryotes.</title>
        <authorList>
            <person name="Spang A."/>
            <person name="Saw J.H."/>
            <person name="Jorgensen S.L."/>
            <person name="Zaremba-Niedzwiedzka K."/>
            <person name="Martijn J."/>
            <person name="Lind A.E."/>
            <person name="van Eijk R."/>
            <person name="Schleper C."/>
            <person name="Guy L."/>
            <person name="Ettema T.J."/>
        </authorList>
    </citation>
    <scope>NUCLEOTIDE SEQUENCE</scope>
</reference>
<feature type="non-terminal residue" evidence="2">
    <location>
        <position position="1"/>
    </location>
</feature>